<reference evidence="7 8" key="1">
    <citation type="submission" date="2020-10" db="EMBL/GenBank/DDBJ databases">
        <title>The Coptis chinensis genome and diversification of protoberbering-type alkaloids.</title>
        <authorList>
            <person name="Wang B."/>
            <person name="Shu S."/>
            <person name="Song C."/>
            <person name="Liu Y."/>
        </authorList>
    </citation>
    <scope>NUCLEOTIDE SEQUENCE [LARGE SCALE GENOMIC DNA]</scope>
    <source>
        <strain evidence="7">HL-2020</strain>
        <tissue evidence="7">Leaf</tissue>
    </source>
</reference>
<evidence type="ECO:0000256" key="5">
    <source>
        <dbReference type="SAM" id="MobiDB-lite"/>
    </source>
</evidence>
<dbReference type="Pfam" id="PF08213">
    <property type="entry name" value="COX24_C"/>
    <property type="match status" value="1"/>
</dbReference>
<evidence type="ECO:0000259" key="6">
    <source>
        <dbReference type="SMART" id="SM01155"/>
    </source>
</evidence>
<comment type="similarity">
    <text evidence="3">Belongs to the mitochondrion-specific ribosomal protein mS38 family.</text>
</comment>
<comment type="subcellular location">
    <subcellularLocation>
        <location evidence="1">Mitochondrion</location>
    </subcellularLocation>
</comment>
<dbReference type="EMBL" id="JADFTS010000006">
    <property type="protein sequence ID" value="KAF9602999.1"/>
    <property type="molecule type" value="Genomic_DNA"/>
</dbReference>
<accession>A0A835HP69</accession>
<dbReference type="GO" id="GO:0005739">
    <property type="term" value="C:mitochondrion"/>
    <property type="evidence" value="ECO:0007669"/>
    <property type="project" value="UniProtKB-SubCell"/>
</dbReference>
<keyword evidence="2" id="KW-0496">Mitochondrion</keyword>
<comment type="caution">
    <text evidence="7">The sequence shown here is derived from an EMBL/GenBank/DDBJ whole genome shotgun (WGS) entry which is preliminary data.</text>
</comment>
<evidence type="ECO:0000256" key="2">
    <source>
        <dbReference type="ARBA" id="ARBA00023128"/>
    </source>
</evidence>
<dbReference type="OrthoDB" id="1932216at2759"/>
<feature type="domain" description="Ribosomal protein mS38 C-terminal" evidence="6">
    <location>
        <begin position="89"/>
        <end position="119"/>
    </location>
</feature>
<feature type="region of interest" description="Disordered" evidence="5">
    <location>
        <begin position="95"/>
        <end position="119"/>
    </location>
</feature>
<dbReference type="SMART" id="SM01155">
    <property type="entry name" value="DUF1713"/>
    <property type="match status" value="1"/>
</dbReference>
<evidence type="ECO:0000256" key="1">
    <source>
        <dbReference type="ARBA" id="ARBA00004173"/>
    </source>
</evidence>
<protein>
    <recommendedName>
        <fullName evidence="4">Small ribosomal subunit protein mS38</fullName>
    </recommendedName>
</protein>
<dbReference type="PANTHER" id="PTHR32035">
    <property type="entry name" value="AURORA KINASE A-INTERACTING PROTEIN"/>
    <property type="match status" value="1"/>
</dbReference>
<gene>
    <name evidence="7" type="ORF">IFM89_033297</name>
</gene>
<sequence length="119" mass="13911">MAAALFNKLMKKSSSLRSITSLNKLQSPKLSTPLILVRQPRLNEAKPNNNPSDKMYFYPSFPFGYFLDPISVNGVNQLDEVVEDVQTIWADSVKKKRKKKMNKHKYRKLKKRLRRKSRT</sequence>
<evidence type="ECO:0000256" key="4">
    <source>
        <dbReference type="ARBA" id="ARBA00035682"/>
    </source>
</evidence>
<organism evidence="7 8">
    <name type="scientific">Coptis chinensis</name>
    <dbReference type="NCBI Taxonomy" id="261450"/>
    <lineage>
        <taxon>Eukaryota</taxon>
        <taxon>Viridiplantae</taxon>
        <taxon>Streptophyta</taxon>
        <taxon>Embryophyta</taxon>
        <taxon>Tracheophyta</taxon>
        <taxon>Spermatophyta</taxon>
        <taxon>Magnoliopsida</taxon>
        <taxon>Ranunculales</taxon>
        <taxon>Ranunculaceae</taxon>
        <taxon>Coptidoideae</taxon>
        <taxon>Coptis</taxon>
    </lineage>
</organism>
<dbReference type="InterPro" id="IPR013177">
    <property type="entry name" value="Ribosomal_mS38_C"/>
</dbReference>
<evidence type="ECO:0000256" key="3">
    <source>
        <dbReference type="ARBA" id="ARBA00035647"/>
    </source>
</evidence>
<dbReference type="AlphaFoldDB" id="A0A835HP69"/>
<evidence type="ECO:0000313" key="8">
    <source>
        <dbReference type="Proteomes" id="UP000631114"/>
    </source>
</evidence>
<proteinExistence type="inferred from homology"/>
<name>A0A835HP69_9MAGN</name>
<dbReference type="PANTHER" id="PTHR32035:SF3">
    <property type="entry name" value="SMALL RIBOSOMAL SUBUNIT PROTEIN MS38"/>
    <property type="match status" value="1"/>
</dbReference>
<keyword evidence="8" id="KW-1185">Reference proteome</keyword>
<evidence type="ECO:0000313" key="7">
    <source>
        <dbReference type="EMBL" id="KAF9602999.1"/>
    </source>
</evidence>
<dbReference type="Proteomes" id="UP000631114">
    <property type="component" value="Unassembled WGS sequence"/>
</dbReference>